<accession>A0AAP2DXB4</accession>
<feature type="transmembrane region" description="Helical" evidence="7">
    <location>
        <begin position="57"/>
        <end position="79"/>
    </location>
</feature>
<feature type="transmembrane region" description="Helical" evidence="7">
    <location>
        <begin position="344"/>
        <end position="365"/>
    </location>
</feature>
<dbReference type="PROSITE" id="PS01311">
    <property type="entry name" value="LGT"/>
    <property type="match status" value="1"/>
</dbReference>
<dbReference type="RefSeq" id="WP_254084915.1">
    <property type="nucleotide sequence ID" value="NZ_JAHESE010000012.1"/>
</dbReference>
<dbReference type="HAMAP" id="MF_01147">
    <property type="entry name" value="Lgt"/>
    <property type="match status" value="1"/>
</dbReference>
<evidence type="ECO:0000313" key="9">
    <source>
        <dbReference type="Proteomes" id="UP001319080"/>
    </source>
</evidence>
<evidence type="ECO:0000256" key="1">
    <source>
        <dbReference type="ARBA" id="ARBA00007150"/>
    </source>
</evidence>
<keyword evidence="5 7" id="KW-1133">Transmembrane helix</keyword>
<feature type="transmembrane region" description="Helical" evidence="7">
    <location>
        <begin position="136"/>
        <end position="157"/>
    </location>
</feature>
<sequence length="375" mass="42817">MATLSYIIWNGNPEIFSVGSFALRWYGLFFALGFLISQQILYYMFRKEGKPEKDVDTLTIYMIVATIIGARLGHVLFYQPEIIWQEPLSIFLPFEFSPFKFTGLQGLASHGGAIGILFALWLYSRKRKPGQNYFQILDRIVILVALTGALIRLGNFFNSEIIGTPTDKPWGIVFTGRLTESLKDDRIDPDHIVKDMVYVQNDSLPAGENGRKPITIYIFFKPHATEAQAAGLLNDRVVPLLSERLYEYFDETPQLRLDYKIAKPDAEGFVAKINTVGIARHPGQLYEAISCVILFLVLFAIWNRHRQHLVTGRIFGIFLVWCFGMRIVIEFLKENQEAFEDRLPINMGQILSIPLVVAGIIILIYTSRKKEPKNT</sequence>
<dbReference type="EC" id="2.5.1.145" evidence="7"/>
<dbReference type="GO" id="GO:0042158">
    <property type="term" value="P:lipoprotein biosynthetic process"/>
    <property type="evidence" value="ECO:0007669"/>
    <property type="project" value="UniProtKB-UniRule"/>
</dbReference>
<evidence type="ECO:0000256" key="6">
    <source>
        <dbReference type="ARBA" id="ARBA00023136"/>
    </source>
</evidence>
<feature type="binding site" evidence="7">
    <location>
        <position position="152"/>
    </location>
    <ligand>
        <name>a 1,2-diacyl-sn-glycero-3-phospho-(1'-sn-glycerol)</name>
        <dbReference type="ChEBI" id="CHEBI:64716"/>
    </ligand>
</feature>
<comment type="pathway">
    <text evidence="7">Protein modification; lipoprotein biosynthesis (diacylglyceryl transfer).</text>
</comment>
<dbReference type="PANTHER" id="PTHR30589:SF0">
    <property type="entry name" value="PHOSPHATIDYLGLYCEROL--PROLIPOPROTEIN DIACYLGLYCERYL TRANSFERASE"/>
    <property type="match status" value="1"/>
</dbReference>
<comment type="catalytic activity">
    <reaction evidence="7">
        <text>L-cysteinyl-[prolipoprotein] + a 1,2-diacyl-sn-glycero-3-phospho-(1'-sn-glycerol) = an S-1,2-diacyl-sn-glyceryl-L-cysteinyl-[prolipoprotein] + sn-glycerol 1-phosphate + H(+)</text>
        <dbReference type="Rhea" id="RHEA:56712"/>
        <dbReference type="Rhea" id="RHEA-COMP:14679"/>
        <dbReference type="Rhea" id="RHEA-COMP:14680"/>
        <dbReference type="ChEBI" id="CHEBI:15378"/>
        <dbReference type="ChEBI" id="CHEBI:29950"/>
        <dbReference type="ChEBI" id="CHEBI:57685"/>
        <dbReference type="ChEBI" id="CHEBI:64716"/>
        <dbReference type="ChEBI" id="CHEBI:140658"/>
        <dbReference type="EC" id="2.5.1.145"/>
    </reaction>
</comment>
<name>A0AAP2DXB4_9BACT</name>
<evidence type="ECO:0000256" key="4">
    <source>
        <dbReference type="ARBA" id="ARBA00022692"/>
    </source>
</evidence>
<keyword evidence="6 7" id="KW-0472">Membrane</keyword>
<evidence type="ECO:0000313" key="8">
    <source>
        <dbReference type="EMBL" id="MBT1709340.1"/>
    </source>
</evidence>
<dbReference type="Pfam" id="PF01790">
    <property type="entry name" value="LGT"/>
    <property type="match status" value="1"/>
</dbReference>
<feature type="transmembrane region" description="Helical" evidence="7">
    <location>
        <begin position="314"/>
        <end position="332"/>
    </location>
</feature>
<comment type="similarity">
    <text evidence="1 7">Belongs to the Lgt family.</text>
</comment>
<evidence type="ECO:0000256" key="5">
    <source>
        <dbReference type="ARBA" id="ARBA00022989"/>
    </source>
</evidence>
<dbReference type="GO" id="GO:0005886">
    <property type="term" value="C:plasma membrane"/>
    <property type="evidence" value="ECO:0007669"/>
    <property type="project" value="UniProtKB-SubCell"/>
</dbReference>
<comment type="function">
    <text evidence="7">Catalyzes the transfer of the diacylglyceryl group from phosphatidylglycerol to the sulfhydryl group of the N-terminal cysteine of a prolipoprotein, the first step in the formation of mature lipoproteins.</text>
</comment>
<evidence type="ECO:0000256" key="2">
    <source>
        <dbReference type="ARBA" id="ARBA00022475"/>
    </source>
</evidence>
<feature type="transmembrane region" description="Helical" evidence="7">
    <location>
        <begin position="285"/>
        <end position="302"/>
    </location>
</feature>
<organism evidence="8 9">
    <name type="scientific">Dawidia cretensis</name>
    <dbReference type="NCBI Taxonomy" id="2782350"/>
    <lineage>
        <taxon>Bacteria</taxon>
        <taxon>Pseudomonadati</taxon>
        <taxon>Bacteroidota</taxon>
        <taxon>Cytophagia</taxon>
        <taxon>Cytophagales</taxon>
        <taxon>Chryseotaleaceae</taxon>
        <taxon>Dawidia</taxon>
    </lineage>
</organism>
<dbReference type="Proteomes" id="UP001319080">
    <property type="component" value="Unassembled WGS sequence"/>
</dbReference>
<feature type="transmembrane region" description="Helical" evidence="7">
    <location>
        <begin position="99"/>
        <end position="124"/>
    </location>
</feature>
<gene>
    <name evidence="7" type="primary">lgt</name>
    <name evidence="8" type="ORF">KK062_13950</name>
</gene>
<proteinExistence type="inferred from homology"/>
<dbReference type="InterPro" id="IPR001640">
    <property type="entry name" value="Lgt"/>
</dbReference>
<reference evidence="8 9" key="1">
    <citation type="submission" date="2021-05" db="EMBL/GenBank/DDBJ databases">
        <title>A Polyphasic approach of four new species of the genus Ohtaekwangia: Ohtaekwangia histidinii sp. nov., Ohtaekwangia cretensis sp. nov., Ohtaekwangia indiensis sp. nov., Ohtaekwangia reichenbachii sp. nov. from diverse environment.</title>
        <authorList>
            <person name="Octaviana S."/>
        </authorList>
    </citation>
    <scope>NUCLEOTIDE SEQUENCE [LARGE SCALE GENOMIC DNA]</scope>
    <source>
        <strain evidence="8 9">PWU5</strain>
    </source>
</reference>
<evidence type="ECO:0000256" key="7">
    <source>
        <dbReference type="HAMAP-Rule" id="MF_01147"/>
    </source>
</evidence>
<comment type="subcellular location">
    <subcellularLocation>
        <location evidence="7">Cell membrane</location>
        <topology evidence="7">Multi-pass membrane protein</topology>
    </subcellularLocation>
</comment>
<keyword evidence="2 7" id="KW-1003">Cell membrane</keyword>
<evidence type="ECO:0000256" key="3">
    <source>
        <dbReference type="ARBA" id="ARBA00022679"/>
    </source>
</evidence>
<feature type="transmembrane region" description="Helical" evidence="7">
    <location>
        <begin position="25"/>
        <end position="45"/>
    </location>
</feature>
<keyword evidence="4 7" id="KW-0812">Transmembrane</keyword>
<keyword evidence="9" id="KW-1185">Reference proteome</keyword>
<keyword evidence="3 7" id="KW-0808">Transferase</keyword>
<dbReference type="GO" id="GO:0008961">
    <property type="term" value="F:phosphatidylglycerol-prolipoprotein diacylglyceryl transferase activity"/>
    <property type="evidence" value="ECO:0007669"/>
    <property type="project" value="UniProtKB-UniRule"/>
</dbReference>
<comment type="caution">
    <text evidence="8">The sequence shown here is derived from an EMBL/GenBank/DDBJ whole genome shotgun (WGS) entry which is preliminary data.</text>
</comment>
<dbReference type="AlphaFoldDB" id="A0AAP2DXB4"/>
<dbReference type="EMBL" id="JAHESE010000012">
    <property type="protein sequence ID" value="MBT1709340.1"/>
    <property type="molecule type" value="Genomic_DNA"/>
</dbReference>
<dbReference type="PANTHER" id="PTHR30589">
    <property type="entry name" value="PROLIPOPROTEIN DIACYLGLYCERYL TRANSFERASE"/>
    <property type="match status" value="1"/>
</dbReference>
<protein>
    <recommendedName>
        <fullName evidence="7">Phosphatidylglycerol--prolipoprotein diacylglyceryl transferase</fullName>
        <ecNumber evidence="7">2.5.1.145</ecNumber>
    </recommendedName>
</protein>